<feature type="domain" description="SIS" evidence="5">
    <location>
        <begin position="127"/>
        <end position="267"/>
    </location>
</feature>
<dbReference type="CDD" id="cd05013">
    <property type="entry name" value="SIS_RpiR"/>
    <property type="match status" value="1"/>
</dbReference>
<gene>
    <name evidence="6" type="ORF">CLPA_c34280</name>
    <name evidence="7" type="ORF">CP6013_03752</name>
</gene>
<dbReference type="Proteomes" id="UP000030905">
    <property type="component" value="Chromosome"/>
</dbReference>
<dbReference type="InterPro" id="IPR036388">
    <property type="entry name" value="WH-like_DNA-bd_sf"/>
</dbReference>
<protein>
    <submittedName>
        <fullName evidence="6">Transcriptional regulator, RpiR family</fullName>
    </submittedName>
</protein>
<dbReference type="GO" id="GO:0097367">
    <property type="term" value="F:carbohydrate derivative binding"/>
    <property type="evidence" value="ECO:0007669"/>
    <property type="project" value="InterPro"/>
</dbReference>
<reference evidence="6 9" key="1">
    <citation type="journal article" date="2015" name="Genome Announc.">
        <title>Complete Genome Sequence of the Nitrogen-Fixing and Solvent-Producing Clostridium pasteurianum DSM 525.</title>
        <authorList>
            <person name="Poehlein A."/>
            <person name="Grosse-Honebrink A."/>
            <person name="Zhang Y."/>
            <person name="Minton N.P."/>
            <person name="Daniel R."/>
        </authorList>
    </citation>
    <scope>NUCLEOTIDE SEQUENCE [LARGE SCALE GENOMIC DNA]</scope>
    <source>
        <strain evidence="6">DSM 525</strain>
        <strain evidence="9">DSM 525 / ATCC 6013</strain>
    </source>
</reference>
<dbReference type="RefSeq" id="WP_003446364.1">
    <property type="nucleotide sequence ID" value="NZ_ANZB01000011.1"/>
</dbReference>
<dbReference type="GO" id="GO:0003677">
    <property type="term" value="F:DNA binding"/>
    <property type="evidence" value="ECO:0007669"/>
    <property type="project" value="UniProtKB-KW"/>
</dbReference>
<accession>A0A0H3J7P3</accession>
<dbReference type="PANTHER" id="PTHR30514:SF1">
    <property type="entry name" value="HTH-TYPE TRANSCRIPTIONAL REGULATOR HEXR-RELATED"/>
    <property type="match status" value="1"/>
</dbReference>
<dbReference type="Gene3D" id="1.10.10.10">
    <property type="entry name" value="Winged helix-like DNA-binding domain superfamily/Winged helix DNA-binding domain"/>
    <property type="match status" value="1"/>
</dbReference>
<dbReference type="PATRIC" id="fig|1262449.3.peg.2930"/>
<dbReference type="SUPFAM" id="SSF46689">
    <property type="entry name" value="Homeodomain-like"/>
    <property type="match status" value="1"/>
</dbReference>
<dbReference type="EMBL" id="JPGY02000001">
    <property type="protein sequence ID" value="KRU14493.1"/>
    <property type="molecule type" value="Genomic_DNA"/>
</dbReference>
<dbReference type="KEGG" id="cpat:CLPA_c34280"/>
<keyword evidence="1" id="KW-0805">Transcription regulation</keyword>
<dbReference type="InterPro" id="IPR001347">
    <property type="entry name" value="SIS_dom"/>
</dbReference>
<dbReference type="InterPro" id="IPR046348">
    <property type="entry name" value="SIS_dom_sf"/>
</dbReference>
<dbReference type="PROSITE" id="PS51071">
    <property type="entry name" value="HTH_RPIR"/>
    <property type="match status" value="1"/>
</dbReference>
<name>A0A0H3J7P3_CLOPA</name>
<evidence type="ECO:0000256" key="1">
    <source>
        <dbReference type="ARBA" id="ARBA00023015"/>
    </source>
</evidence>
<dbReference type="Gene3D" id="3.40.50.10490">
    <property type="entry name" value="Glucose-6-phosphate isomerase like protein, domain 1"/>
    <property type="match status" value="1"/>
</dbReference>
<evidence type="ECO:0000256" key="2">
    <source>
        <dbReference type="ARBA" id="ARBA00023125"/>
    </source>
</evidence>
<dbReference type="EMBL" id="CP009268">
    <property type="protein sequence ID" value="AJA53482.1"/>
    <property type="molecule type" value="Genomic_DNA"/>
</dbReference>
<evidence type="ECO:0000259" key="4">
    <source>
        <dbReference type="PROSITE" id="PS51071"/>
    </source>
</evidence>
<dbReference type="SUPFAM" id="SSF53697">
    <property type="entry name" value="SIS domain"/>
    <property type="match status" value="1"/>
</dbReference>
<evidence type="ECO:0000313" key="8">
    <source>
        <dbReference type="Proteomes" id="UP000028042"/>
    </source>
</evidence>
<reference evidence="7" key="2">
    <citation type="submission" date="2015-10" db="EMBL/GenBank/DDBJ databases">
        <title>Improved Draft Genome Sequence of Clostridium pasteurianum Strain ATCC 6013 (DSM 525) Using a Hybrid Next-Generation Sequencing Approach.</title>
        <authorList>
            <person name="Pyne M.E."/>
            <person name="Utturkar S.M."/>
            <person name="Brown S.D."/>
            <person name="Moo-Young M."/>
            <person name="Chung D.A."/>
            <person name="Chou P.C."/>
        </authorList>
    </citation>
    <scope>NUCLEOTIDE SEQUENCE</scope>
    <source>
        <strain evidence="7">ATCC 6013</strain>
    </source>
</reference>
<organism evidence="6 9">
    <name type="scientific">Clostridium pasteurianum DSM 525 = ATCC 6013</name>
    <dbReference type="NCBI Taxonomy" id="1262449"/>
    <lineage>
        <taxon>Bacteria</taxon>
        <taxon>Bacillati</taxon>
        <taxon>Bacillota</taxon>
        <taxon>Clostridia</taxon>
        <taxon>Eubacteriales</taxon>
        <taxon>Clostridiaceae</taxon>
        <taxon>Clostridium</taxon>
    </lineage>
</organism>
<dbReference type="InterPro" id="IPR009057">
    <property type="entry name" value="Homeodomain-like_sf"/>
</dbReference>
<dbReference type="InterPro" id="IPR047640">
    <property type="entry name" value="RpiR-like"/>
</dbReference>
<dbReference type="AlphaFoldDB" id="A0A0H3J7P3"/>
<dbReference type="Proteomes" id="UP000028042">
    <property type="component" value="Unassembled WGS sequence"/>
</dbReference>
<dbReference type="KEGG" id="cpae:CPAST_c34280"/>
<evidence type="ECO:0000313" key="6">
    <source>
        <dbReference type="EMBL" id="AJA53482.1"/>
    </source>
</evidence>
<keyword evidence="9" id="KW-1185">Reference proteome</keyword>
<dbReference type="PROSITE" id="PS51464">
    <property type="entry name" value="SIS"/>
    <property type="match status" value="1"/>
</dbReference>
<keyword evidence="3" id="KW-0804">Transcription</keyword>
<evidence type="ECO:0000313" key="7">
    <source>
        <dbReference type="EMBL" id="KRU14493.1"/>
    </source>
</evidence>
<proteinExistence type="predicted"/>
<dbReference type="Pfam" id="PF01418">
    <property type="entry name" value="HTH_6"/>
    <property type="match status" value="1"/>
</dbReference>
<evidence type="ECO:0000256" key="3">
    <source>
        <dbReference type="ARBA" id="ARBA00023163"/>
    </source>
</evidence>
<keyword evidence="2" id="KW-0238">DNA-binding</keyword>
<dbReference type="PANTHER" id="PTHR30514">
    <property type="entry name" value="GLUCOKINASE"/>
    <property type="match status" value="1"/>
</dbReference>
<dbReference type="eggNOG" id="COG1737">
    <property type="taxonomic scope" value="Bacteria"/>
</dbReference>
<dbReference type="GO" id="GO:1901135">
    <property type="term" value="P:carbohydrate derivative metabolic process"/>
    <property type="evidence" value="ECO:0007669"/>
    <property type="project" value="InterPro"/>
</dbReference>
<dbReference type="Pfam" id="PF01380">
    <property type="entry name" value="SIS"/>
    <property type="match status" value="1"/>
</dbReference>
<evidence type="ECO:0000259" key="5">
    <source>
        <dbReference type="PROSITE" id="PS51464"/>
    </source>
</evidence>
<dbReference type="InterPro" id="IPR000281">
    <property type="entry name" value="HTH_RpiR"/>
</dbReference>
<feature type="domain" description="HTH rpiR-type" evidence="4">
    <location>
        <begin position="5"/>
        <end position="81"/>
    </location>
</feature>
<dbReference type="InterPro" id="IPR035472">
    <property type="entry name" value="RpiR-like_SIS"/>
</dbReference>
<reference evidence="7 8" key="3">
    <citation type="journal article" name="Genome Announc.">
        <title>Improved Draft Genome Sequence of Clostridium pasteurianum Strain ATCC 6013 (DSM 525) Using a Hybrid Next-Generation Sequencing Approach.</title>
        <authorList>
            <person name="Pyne M.E."/>
            <person name="Utturkar S."/>
            <person name="Brown S.D."/>
            <person name="Moo-Young M."/>
            <person name="Chung D.A."/>
            <person name="Chou C.P."/>
        </authorList>
    </citation>
    <scope>NUCLEOTIDE SEQUENCE [LARGE SCALE GENOMIC DNA]</scope>
    <source>
        <strain evidence="7 8">ATCC 6013</strain>
    </source>
</reference>
<dbReference type="GeneID" id="93075530"/>
<dbReference type="GO" id="GO:0003700">
    <property type="term" value="F:DNA-binding transcription factor activity"/>
    <property type="evidence" value="ECO:0007669"/>
    <property type="project" value="InterPro"/>
</dbReference>
<evidence type="ECO:0000313" key="9">
    <source>
        <dbReference type="Proteomes" id="UP000030905"/>
    </source>
</evidence>
<sequence length="284" mass="31996">MDNNKTVLDVIFSKFDNFFDAEKKIANYIINNKEKVIDMTIAELSEASGASEATISRFCKKCDMKGFHHLKISLAKELVESNEDSMSVSNDINENNVTQSLQNILANKMEELKQTISMINEKQFKEILNIISKAKNVQFAAVGNTIPVALDGTYKFNQIGIKSVSNTIWETQLSYTYNLTEEDVVIVISNSGASKRLLTLVEASNEKGAITIAITNNEWSPIAKASKYHITTATREKLFMDEYYFSRVSASVVIEILYLFLTVKKKDAYKNISRHEQGIADDKL</sequence>